<dbReference type="SUPFAM" id="SSF54593">
    <property type="entry name" value="Glyoxalase/Bleomycin resistance protein/Dihydroxybiphenyl dioxygenase"/>
    <property type="match status" value="1"/>
</dbReference>
<dbReference type="EMBL" id="VENP01000054">
    <property type="protein sequence ID" value="TNU73271.1"/>
    <property type="molecule type" value="Genomic_DNA"/>
</dbReference>
<accession>A0A5C5B992</accession>
<dbReference type="InterPro" id="IPR000335">
    <property type="entry name" value="Bleomycin-R"/>
</dbReference>
<keyword evidence="1" id="KW-0046">Antibiotic resistance</keyword>
<dbReference type="InterPro" id="IPR029068">
    <property type="entry name" value="Glyas_Bleomycin-R_OHBP_Dase"/>
</dbReference>
<name>A0A5C5B992_9MICO</name>
<evidence type="ECO:0000313" key="2">
    <source>
        <dbReference type="EMBL" id="TNU73271.1"/>
    </source>
</evidence>
<dbReference type="OrthoDB" id="6624781at2"/>
<evidence type="ECO:0000313" key="3">
    <source>
        <dbReference type="Proteomes" id="UP000313849"/>
    </source>
</evidence>
<protein>
    <submittedName>
        <fullName evidence="2">Bleomycin resistance protein</fullName>
    </submittedName>
</protein>
<dbReference type="GO" id="GO:0046677">
    <property type="term" value="P:response to antibiotic"/>
    <property type="evidence" value="ECO:0007669"/>
    <property type="project" value="UniProtKB-KW"/>
</dbReference>
<sequence length="123" mass="13585">MADRAVPNLPSRDFTRTSAFYGSLGFRETYRDDSWLILRRGTVQLEFFPFPDLDPLASSFMCSIRVADLEELHAAVAASVPIDDGGIPRLTPVARQAWGQRAGYLVDLDGTQLALIEERGPDG</sequence>
<dbReference type="AlphaFoldDB" id="A0A5C5B992"/>
<organism evidence="2 3">
    <name type="scientific">Miniimonas arenae</name>
    <dbReference type="NCBI Taxonomy" id="676201"/>
    <lineage>
        <taxon>Bacteria</taxon>
        <taxon>Bacillati</taxon>
        <taxon>Actinomycetota</taxon>
        <taxon>Actinomycetes</taxon>
        <taxon>Micrococcales</taxon>
        <taxon>Beutenbergiaceae</taxon>
        <taxon>Miniimonas</taxon>
    </lineage>
</organism>
<dbReference type="PRINTS" id="PR00311">
    <property type="entry name" value="BLEOMYCINRST"/>
</dbReference>
<dbReference type="CDD" id="cd08350">
    <property type="entry name" value="BLMT_like"/>
    <property type="match status" value="1"/>
</dbReference>
<dbReference type="RefSeq" id="WP_108718468.1">
    <property type="nucleotide sequence ID" value="NZ_VENP01000054.1"/>
</dbReference>
<comment type="caution">
    <text evidence="2">The sequence shown here is derived from an EMBL/GenBank/DDBJ whole genome shotgun (WGS) entry which is preliminary data.</text>
</comment>
<proteinExistence type="predicted"/>
<evidence type="ECO:0000256" key="1">
    <source>
        <dbReference type="ARBA" id="ARBA00023251"/>
    </source>
</evidence>
<dbReference type="Proteomes" id="UP000313849">
    <property type="component" value="Unassembled WGS sequence"/>
</dbReference>
<reference evidence="2 3" key="1">
    <citation type="submission" date="2019-06" db="EMBL/GenBank/DDBJ databases">
        <title>Draft genome sequence of Miniimonas arenae KCTC 19750T isolated from sea sand.</title>
        <authorList>
            <person name="Park S.-J."/>
        </authorList>
    </citation>
    <scope>NUCLEOTIDE SEQUENCE [LARGE SCALE GENOMIC DNA]</scope>
    <source>
        <strain evidence="2 3">KCTC 19750</strain>
    </source>
</reference>
<keyword evidence="3" id="KW-1185">Reference proteome</keyword>
<dbReference type="Gene3D" id="3.10.180.10">
    <property type="entry name" value="2,3-Dihydroxybiphenyl 1,2-Dioxygenase, domain 1"/>
    <property type="match status" value="1"/>
</dbReference>
<gene>
    <name evidence="2" type="ORF">FH969_12170</name>
</gene>